<proteinExistence type="predicted"/>
<evidence type="ECO:0000313" key="2">
    <source>
        <dbReference type="Proteomes" id="UP000242715"/>
    </source>
</evidence>
<sequence>MDSSMNFKLTQWPALIAEKTKRERPKSLQRATGISREDEFREEFDEFRVREGFNELLDSTNPCIQSNKEGVLAMGSEKKLSF</sequence>
<organism evidence="1 2">
    <name type="scientific">Trifolium subterraneum</name>
    <name type="common">Subterranean clover</name>
    <dbReference type="NCBI Taxonomy" id="3900"/>
    <lineage>
        <taxon>Eukaryota</taxon>
        <taxon>Viridiplantae</taxon>
        <taxon>Streptophyta</taxon>
        <taxon>Embryophyta</taxon>
        <taxon>Tracheophyta</taxon>
        <taxon>Spermatophyta</taxon>
        <taxon>Magnoliopsida</taxon>
        <taxon>eudicotyledons</taxon>
        <taxon>Gunneridae</taxon>
        <taxon>Pentapetalae</taxon>
        <taxon>rosids</taxon>
        <taxon>fabids</taxon>
        <taxon>Fabales</taxon>
        <taxon>Fabaceae</taxon>
        <taxon>Papilionoideae</taxon>
        <taxon>50 kb inversion clade</taxon>
        <taxon>NPAAA clade</taxon>
        <taxon>Hologalegina</taxon>
        <taxon>IRL clade</taxon>
        <taxon>Trifolieae</taxon>
        <taxon>Trifolium</taxon>
    </lineage>
</organism>
<protein>
    <submittedName>
        <fullName evidence="1">Uncharacterized protein</fullName>
    </submittedName>
</protein>
<dbReference type="Proteomes" id="UP000242715">
    <property type="component" value="Unassembled WGS sequence"/>
</dbReference>
<evidence type="ECO:0000313" key="1">
    <source>
        <dbReference type="EMBL" id="GAU35046.1"/>
    </source>
</evidence>
<dbReference type="EMBL" id="DF973574">
    <property type="protein sequence ID" value="GAU35046.1"/>
    <property type="molecule type" value="Genomic_DNA"/>
</dbReference>
<reference evidence="2" key="1">
    <citation type="journal article" date="2017" name="Front. Plant Sci.">
        <title>Climate Clever Clovers: New Paradigm to Reduce the Environmental Footprint of Ruminants by Breeding Low Methanogenic Forages Utilizing Haplotype Variation.</title>
        <authorList>
            <person name="Kaur P."/>
            <person name="Appels R."/>
            <person name="Bayer P.E."/>
            <person name="Keeble-Gagnere G."/>
            <person name="Wang J."/>
            <person name="Hirakawa H."/>
            <person name="Shirasawa K."/>
            <person name="Vercoe P."/>
            <person name="Stefanova K."/>
            <person name="Durmic Z."/>
            <person name="Nichols P."/>
            <person name="Revell C."/>
            <person name="Isobe S.N."/>
            <person name="Edwards D."/>
            <person name="Erskine W."/>
        </authorList>
    </citation>
    <scope>NUCLEOTIDE SEQUENCE [LARGE SCALE GENOMIC DNA]</scope>
    <source>
        <strain evidence="2">cv. Daliak</strain>
    </source>
</reference>
<name>A0A2Z6MS42_TRISU</name>
<accession>A0A2Z6MS42</accession>
<keyword evidence="2" id="KW-1185">Reference proteome</keyword>
<dbReference type="AlphaFoldDB" id="A0A2Z6MS42"/>
<gene>
    <name evidence="1" type="ORF">TSUD_30120</name>
</gene>